<dbReference type="EMBL" id="POTW01000081">
    <property type="protein sequence ID" value="PZF80620.1"/>
    <property type="molecule type" value="Genomic_DNA"/>
</dbReference>
<dbReference type="Proteomes" id="UP000248764">
    <property type="component" value="Unassembled WGS sequence"/>
</dbReference>
<feature type="compositionally biased region" description="Pro residues" evidence="1">
    <location>
        <begin position="288"/>
        <end position="298"/>
    </location>
</feature>
<comment type="caution">
    <text evidence="2">The sequence shown here is derived from an EMBL/GenBank/DDBJ whole genome shotgun (WGS) entry which is preliminary data.</text>
</comment>
<reference evidence="2 3" key="1">
    <citation type="submission" date="2018-01" db="EMBL/GenBank/DDBJ databases">
        <title>Draft genome sequence of Jiangella sp. GTF31.</title>
        <authorList>
            <person name="Sahin N."/>
            <person name="Ay H."/>
            <person name="Saygin H."/>
        </authorList>
    </citation>
    <scope>NUCLEOTIDE SEQUENCE [LARGE SCALE GENOMIC DNA]</scope>
    <source>
        <strain evidence="2 3">GTF31</strain>
    </source>
</reference>
<keyword evidence="3" id="KW-1185">Reference proteome</keyword>
<protein>
    <submittedName>
        <fullName evidence="2">Uncharacterized protein</fullName>
    </submittedName>
</protein>
<dbReference type="RefSeq" id="WP_111257383.1">
    <property type="nucleotide sequence ID" value="NZ_POTW01000081.1"/>
</dbReference>
<feature type="region of interest" description="Disordered" evidence="1">
    <location>
        <begin position="1"/>
        <end position="395"/>
    </location>
</feature>
<feature type="compositionally biased region" description="Low complexity" evidence="1">
    <location>
        <begin position="339"/>
        <end position="349"/>
    </location>
</feature>
<evidence type="ECO:0000313" key="2">
    <source>
        <dbReference type="EMBL" id="PZF80620.1"/>
    </source>
</evidence>
<feature type="compositionally biased region" description="Basic and acidic residues" evidence="1">
    <location>
        <begin position="102"/>
        <end position="119"/>
    </location>
</feature>
<name>A0A2W2B6E2_9ACTN</name>
<dbReference type="AlphaFoldDB" id="A0A2W2B6E2"/>
<organism evidence="2 3">
    <name type="scientific">Jiangella anatolica</name>
    <dbReference type="NCBI Taxonomy" id="2670374"/>
    <lineage>
        <taxon>Bacteria</taxon>
        <taxon>Bacillati</taxon>
        <taxon>Actinomycetota</taxon>
        <taxon>Actinomycetes</taxon>
        <taxon>Jiangellales</taxon>
        <taxon>Jiangellaceae</taxon>
        <taxon>Jiangella</taxon>
    </lineage>
</organism>
<feature type="compositionally biased region" description="Basic and acidic residues" evidence="1">
    <location>
        <begin position="366"/>
        <end position="379"/>
    </location>
</feature>
<gene>
    <name evidence="2" type="ORF">C1I92_25120</name>
</gene>
<feature type="compositionally biased region" description="Low complexity" evidence="1">
    <location>
        <begin position="303"/>
        <end position="330"/>
    </location>
</feature>
<feature type="compositionally biased region" description="Low complexity" evidence="1">
    <location>
        <begin position="245"/>
        <end position="263"/>
    </location>
</feature>
<sequence length="545" mass="54669">MDDLGIADWLESAGPAPHETGPLLGGLGDLVAGNDAPPPAQRPASKHAAASGPAIDTGRPASTESRHAAAGSPPAADDTRRAPADPAGAPAESRYTGARSRRTAEESPRKAAESRHPAGEARQAAPESMHAAGEARHTPAESRPAGGRRARGRHSGVVPSADEAQAATGAAAPGTTAASGPVATSRTTAEPGASSRTSDPGVTSRAAAEPGVTTSRAADAAAAPVFGTPFWSAPAPQPDPDDPLGLDSDPARAPAADPSPTRSASKHAAPGRRARNRTSGPVAAPATPLRPEPAAPPRAPEHTQAFAPAPTSTPATPTQDPAPETRLAPRTGGGRRAAGRAAEPATRTASPAFIPGLDDDEDDDRALEPDSRESRETRRAAPGTRRTGGDPPNRATAGALAACLSIAAVIGFAGGAWFGSRPDDGARPSDSTSTGPGTQAPGEPVPEEGVTLAADPVSVPPNGLIALAGTLAPAEAGVQLRLQHRVGDGEWQDYPASRPITLTTRDDGSFSGSVATDAPGPNAFRLINADDGEMVSNEIAVTVTE</sequence>
<evidence type="ECO:0000256" key="1">
    <source>
        <dbReference type="SAM" id="MobiDB-lite"/>
    </source>
</evidence>
<evidence type="ECO:0000313" key="3">
    <source>
        <dbReference type="Proteomes" id="UP000248764"/>
    </source>
</evidence>
<feature type="compositionally biased region" description="Low complexity" evidence="1">
    <location>
        <begin position="160"/>
        <end position="185"/>
    </location>
</feature>
<proteinExistence type="predicted"/>
<accession>A0A2W2B6E2</accession>
<feature type="region of interest" description="Disordered" evidence="1">
    <location>
        <begin position="421"/>
        <end position="448"/>
    </location>
</feature>